<evidence type="ECO:0000259" key="2">
    <source>
        <dbReference type="Pfam" id="PF09835"/>
    </source>
</evidence>
<dbReference type="eggNOG" id="COG3216">
    <property type="taxonomic scope" value="Bacteria"/>
</dbReference>
<sequence length="179" mass="20261">MIIWKIILKVLQILSSEETPNQVAFGFCLGAIMALTPLFSPHNLIVLLLITVTAVSFRSAVLGFTILFIPGYVVAPVADKLGYYLLADSPRLIPFWTGFFDLPLMQFSDLNNTYTLGSLIVSLLLFIPMFAGVRYFVFRYRKDLKDKIEKSRWYKAVANSKIFIWLKKAYDLLGNGAHA</sequence>
<accession>D4H2H8</accession>
<name>D4H2H8_DENA2</name>
<keyword evidence="1" id="KW-1133">Transmembrane helix</keyword>
<dbReference type="RefSeq" id="WP_013009584.1">
    <property type="nucleotide sequence ID" value="NC_013943.1"/>
</dbReference>
<evidence type="ECO:0000256" key="1">
    <source>
        <dbReference type="SAM" id="Phobius"/>
    </source>
</evidence>
<dbReference type="EMBL" id="CP001968">
    <property type="protein sequence ID" value="ADD67039.1"/>
    <property type="molecule type" value="Genomic_DNA"/>
</dbReference>
<feature type="transmembrane region" description="Helical" evidence="1">
    <location>
        <begin position="119"/>
        <end position="137"/>
    </location>
</feature>
<dbReference type="OrthoDB" id="1524401at2"/>
<feature type="domain" description="DUF2062" evidence="2">
    <location>
        <begin position="10"/>
        <end position="142"/>
    </location>
</feature>
<evidence type="ECO:0000313" key="3">
    <source>
        <dbReference type="EMBL" id="ADD67039.1"/>
    </source>
</evidence>
<proteinExistence type="predicted"/>
<dbReference type="InterPro" id="IPR019935">
    <property type="entry name" value="CHP03546"/>
</dbReference>
<dbReference type="KEGG" id="dap:Dacet_0235"/>
<dbReference type="Proteomes" id="UP000002012">
    <property type="component" value="Chromosome"/>
</dbReference>
<dbReference type="AlphaFoldDB" id="D4H2H8"/>
<dbReference type="STRING" id="522772.Dacet_0235"/>
<dbReference type="InParanoid" id="D4H2H8"/>
<reference evidence="3 4" key="1">
    <citation type="journal article" date="2010" name="Stand. Genomic Sci.">
        <title>Complete genome sequence of Denitrovibrio acetiphilus type strain (N2460).</title>
        <authorList>
            <person name="Kiss H."/>
            <person name="Lang E."/>
            <person name="Lapidus A."/>
            <person name="Copeland A."/>
            <person name="Nolan M."/>
            <person name="Glavina Del Rio T."/>
            <person name="Chen F."/>
            <person name="Lucas S."/>
            <person name="Tice H."/>
            <person name="Cheng J.F."/>
            <person name="Han C."/>
            <person name="Goodwin L."/>
            <person name="Pitluck S."/>
            <person name="Liolios K."/>
            <person name="Pati A."/>
            <person name="Ivanova N."/>
            <person name="Mavromatis K."/>
            <person name="Chen A."/>
            <person name="Palaniappan K."/>
            <person name="Land M."/>
            <person name="Hauser L."/>
            <person name="Chang Y.J."/>
            <person name="Jeffries C.D."/>
            <person name="Detter J.C."/>
            <person name="Brettin T."/>
            <person name="Spring S."/>
            <person name="Rohde M."/>
            <person name="Goker M."/>
            <person name="Woyke T."/>
            <person name="Bristow J."/>
            <person name="Eisen J.A."/>
            <person name="Markowitz V."/>
            <person name="Hugenholtz P."/>
            <person name="Kyrpides N.C."/>
            <person name="Klenk H.P."/>
        </authorList>
    </citation>
    <scope>NUCLEOTIDE SEQUENCE [LARGE SCALE GENOMIC DNA]</scope>
    <source>
        <strain evidence="4">DSM 12809 / NBRC 114555 / N2460</strain>
    </source>
</reference>
<evidence type="ECO:0000313" key="4">
    <source>
        <dbReference type="Proteomes" id="UP000002012"/>
    </source>
</evidence>
<keyword evidence="1" id="KW-0812">Transmembrane</keyword>
<organism evidence="3 4">
    <name type="scientific">Denitrovibrio acetiphilus (strain DSM 12809 / NBRC 114555 / N2460)</name>
    <dbReference type="NCBI Taxonomy" id="522772"/>
    <lineage>
        <taxon>Bacteria</taxon>
        <taxon>Pseudomonadati</taxon>
        <taxon>Deferribacterota</taxon>
        <taxon>Deferribacteres</taxon>
        <taxon>Deferribacterales</taxon>
        <taxon>Geovibrionaceae</taxon>
        <taxon>Denitrovibrio</taxon>
    </lineage>
</organism>
<protein>
    <recommendedName>
        <fullName evidence="2">DUF2062 domain-containing protein</fullName>
    </recommendedName>
</protein>
<dbReference type="PaxDb" id="522772-Dacet_0235"/>
<dbReference type="Pfam" id="PF09835">
    <property type="entry name" value="DUF2062"/>
    <property type="match status" value="1"/>
</dbReference>
<dbReference type="InterPro" id="IPR018639">
    <property type="entry name" value="DUF2062"/>
</dbReference>
<dbReference type="NCBIfam" id="TIGR03546">
    <property type="entry name" value="TIGR03546 family protein"/>
    <property type="match status" value="1"/>
</dbReference>
<keyword evidence="1" id="KW-0472">Membrane</keyword>
<gene>
    <name evidence="3" type="ordered locus">Dacet_0235</name>
</gene>
<keyword evidence="4" id="KW-1185">Reference proteome</keyword>
<dbReference type="HOGENOM" id="CLU_128655_0_0_0"/>